<keyword evidence="18" id="KW-1185">Reference proteome</keyword>
<evidence type="ECO:0000313" key="17">
    <source>
        <dbReference type="EMBL" id="KAL0949689.1"/>
    </source>
</evidence>
<dbReference type="Proteomes" id="UP001556367">
    <property type="component" value="Unassembled WGS sequence"/>
</dbReference>
<proteinExistence type="inferred from homology"/>
<keyword evidence="6 15" id="KW-0812">Transmembrane</keyword>
<dbReference type="SFLD" id="SFLDS00052">
    <property type="entry name" value="Ferric_Reductase_Domain"/>
    <property type="match status" value="1"/>
</dbReference>
<evidence type="ECO:0000259" key="16">
    <source>
        <dbReference type="PROSITE" id="PS51384"/>
    </source>
</evidence>
<evidence type="ECO:0000256" key="8">
    <source>
        <dbReference type="ARBA" id="ARBA00022989"/>
    </source>
</evidence>
<dbReference type="SFLD" id="SFLDG01168">
    <property type="entry name" value="Ferric_reductase_subgroup_(FRE"/>
    <property type="match status" value="1"/>
</dbReference>
<accession>A0ABR3J256</accession>
<evidence type="ECO:0000256" key="2">
    <source>
        <dbReference type="ARBA" id="ARBA00006278"/>
    </source>
</evidence>
<dbReference type="SUPFAM" id="SSF52343">
    <property type="entry name" value="Ferredoxin reductase-like, C-terminal NADP-linked domain"/>
    <property type="match status" value="1"/>
</dbReference>
<evidence type="ECO:0000256" key="15">
    <source>
        <dbReference type="SAM" id="Phobius"/>
    </source>
</evidence>
<keyword evidence="8 15" id="KW-1133">Transmembrane helix</keyword>
<evidence type="ECO:0000313" key="18">
    <source>
        <dbReference type="Proteomes" id="UP001556367"/>
    </source>
</evidence>
<evidence type="ECO:0000256" key="9">
    <source>
        <dbReference type="ARBA" id="ARBA00023002"/>
    </source>
</evidence>
<dbReference type="PROSITE" id="PS51384">
    <property type="entry name" value="FAD_FR"/>
    <property type="match status" value="1"/>
</dbReference>
<dbReference type="InterPro" id="IPR051410">
    <property type="entry name" value="Ferric/Cupric_Reductase"/>
</dbReference>
<dbReference type="Gene3D" id="3.40.50.80">
    <property type="entry name" value="Nucleotide-binding domain of ferredoxin-NADP reductase (FNR) module"/>
    <property type="match status" value="1"/>
</dbReference>
<evidence type="ECO:0000256" key="7">
    <source>
        <dbReference type="ARBA" id="ARBA00022982"/>
    </source>
</evidence>
<evidence type="ECO:0000256" key="3">
    <source>
        <dbReference type="ARBA" id="ARBA00012668"/>
    </source>
</evidence>
<dbReference type="InterPro" id="IPR039261">
    <property type="entry name" value="FNR_nucleotide-bd"/>
</dbReference>
<dbReference type="Gene3D" id="2.40.30.10">
    <property type="entry name" value="Translation factors"/>
    <property type="match status" value="1"/>
</dbReference>
<feature type="region of interest" description="Disordered" evidence="14">
    <location>
        <begin position="63"/>
        <end position="83"/>
    </location>
</feature>
<dbReference type="EMBL" id="JASNQZ010000012">
    <property type="protein sequence ID" value="KAL0949689.1"/>
    <property type="molecule type" value="Genomic_DNA"/>
</dbReference>
<comment type="caution">
    <text evidence="17">The sequence shown here is derived from an EMBL/GenBank/DDBJ whole genome shotgun (WGS) entry which is preliminary data.</text>
</comment>
<sequence>MTNANPVYLSSRAPSTPADRKLRDELQERFVRELWYLIAAVSVLLVIIRLTRFLLSRISSKTPATSQTSEKGDIERLSSPSSGKRALRNTFSAFATTFKIIAFRLTLPIGSQSRTTIAEVTFIAGYIIAVLTWLFVETRHLQPVFWQDRAGHLAACQVPLIVALAGKNNIISFFTGIGHEKLNVLHRASARTCLLLAWIHALGRINSGLPPQFDFTHDWVRAGAVAISAFTLATFLSFRPIRHIAFEFFLISHIVLIAIFIICGFFHAGKQGFGAYFWPALVIWAADRCARVVHVLWNSRTSQEQSSKATVELLAEDTVRVTLRRRMDWTPGQHAYLIVPSVSAIPFEAHPFTMASVPKRVAATEDNEIVFLIRGRGGFTQRLKEYARSHASNSLPVYLDGPYGNPPNLHKYSTCILIAGGSGISYTLAQLHDLVHNHKGDKSSVRRVVFLWAVRDGGHLSWVTKVLSDALAAAPPALSIEPRVYVTGPNYSTPSIPKLDSDIEGSVSSLDSPDKEINELPIYTALKLTHGRPSIKKLLHEEILSTVGPVSVDVAGPSALTEAIRQALCKYPASADAALKGVPSVTLHVETFGMVTG</sequence>
<dbReference type="InterPro" id="IPR013121">
    <property type="entry name" value="Fe_red_NAD-bd_6"/>
</dbReference>
<feature type="transmembrane region" description="Helical" evidence="15">
    <location>
        <begin position="248"/>
        <end position="269"/>
    </location>
</feature>
<dbReference type="Pfam" id="PF01794">
    <property type="entry name" value="Ferric_reduct"/>
    <property type="match status" value="1"/>
</dbReference>
<dbReference type="CDD" id="cd06186">
    <property type="entry name" value="NOX_Duox_like_FAD_NADP"/>
    <property type="match status" value="1"/>
</dbReference>
<keyword evidence="10" id="KW-0406">Ion transport</keyword>
<dbReference type="PANTHER" id="PTHR32361">
    <property type="entry name" value="FERRIC/CUPRIC REDUCTASE TRANSMEMBRANE COMPONENT"/>
    <property type="match status" value="1"/>
</dbReference>
<dbReference type="InterPro" id="IPR017927">
    <property type="entry name" value="FAD-bd_FR_type"/>
</dbReference>
<keyword evidence="11 15" id="KW-0472">Membrane</keyword>
<evidence type="ECO:0000256" key="4">
    <source>
        <dbReference type="ARBA" id="ARBA00022448"/>
    </source>
</evidence>
<feature type="transmembrane region" description="Helical" evidence="15">
    <location>
        <begin position="219"/>
        <end position="236"/>
    </location>
</feature>
<evidence type="ECO:0000256" key="11">
    <source>
        <dbReference type="ARBA" id="ARBA00023136"/>
    </source>
</evidence>
<comment type="catalytic activity">
    <reaction evidence="13">
        <text>2 a Fe(II)-siderophore + NADP(+) + H(+) = 2 a Fe(III)-siderophore + NADPH</text>
        <dbReference type="Rhea" id="RHEA:28795"/>
        <dbReference type="Rhea" id="RHEA-COMP:11342"/>
        <dbReference type="Rhea" id="RHEA-COMP:11344"/>
        <dbReference type="ChEBI" id="CHEBI:15378"/>
        <dbReference type="ChEBI" id="CHEBI:29033"/>
        <dbReference type="ChEBI" id="CHEBI:29034"/>
        <dbReference type="ChEBI" id="CHEBI:57783"/>
        <dbReference type="ChEBI" id="CHEBI:58349"/>
        <dbReference type="EC" id="1.16.1.9"/>
    </reaction>
</comment>
<dbReference type="InterPro" id="IPR017938">
    <property type="entry name" value="Riboflavin_synthase-like_b-brl"/>
</dbReference>
<dbReference type="PANTHER" id="PTHR32361:SF9">
    <property type="entry name" value="FERRIC REDUCTASE TRANSMEMBRANE COMPONENT 3-RELATED"/>
    <property type="match status" value="1"/>
</dbReference>
<gene>
    <name evidence="17" type="ORF">HGRIS_009726</name>
</gene>
<comment type="similarity">
    <text evidence="2">Belongs to the ferric reductase (FRE) family.</text>
</comment>
<evidence type="ECO:0000256" key="1">
    <source>
        <dbReference type="ARBA" id="ARBA00004651"/>
    </source>
</evidence>
<evidence type="ECO:0000256" key="6">
    <source>
        <dbReference type="ARBA" id="ARBA00022692"/>
    </source>
</evidence>
<keyword evidence="9" id="KW-0560">Oxidoreductase</keyword>
<keyword evidence="12" id="KW-0325">Glycoprotein</keyword>
<reference evidence="18" key="1">
    <citation type="submission" date="2024-06" db="EMBL/GenBank/DDBJ databases">
        <title>Multi-omics analyses provide insights into the biosynthesis of the anticancer antibiotic pleurotin in Hohenbuehelia grisea.</title>
        <authorList>
            <person name="Weaver J.A."/>
            <person name="Alberti F."/>
        </authorList>
    </citation>
    <scope>NUCLEOTIDE SEQUENCE [LARGE SCALE GENOMIC DNA]</scope>
    <source>
        <strain evidence="18">T-177</strain>
    </source>
</reference>
<evidence type="ECO:0000256" key="5">
    <source>
        <dbReference type="ARBA" id="ARBA00022475"/>
    </source>
</evidence>
<feature type="transmembrane region" description="Helical" evidence="15">
    <location>
        <begin position="34"/>
        <end position="55"/>
    </location>
</feature>
<dbReference type="InterPro" id="IPR013130">
    <property type="entry name" value="Fe3_Rdtase_TM_dom"/>
</dbReference>
<comment type="subcellular location">
    <subcellularLocation>
        <location evidence="1">Cell membrane</location>
        <topology evidence="1">Multi-pass membrane protein</topology>
    </subcellularLocation>
</comment>
<organism evidence="17 18">
    <name type="scientific">Hohenbuehelia grisea</name>
    <dbReference type="NCBI Taxonomy" id="104357"/>
    <lineage>
        <taxon>Eukaryota</taxon>
        <taxon>Fungi</taxon>
        <taxon>Dikarya</taxon>
        <taxon>Basidiomycota</taxon>
        <taxon>Agaricomycotina</taxon>
        <taxon>Agaricomycetes</taxon>
        <taxon>Agaricomycetidae</taxon>
        <taxon>Agaricales</taxon>
        <taxon>Pleurotineae</taxon>
        <taxon>Pleurotaceae</taxon>
        <taxon>Hohenbuehelia</taxon>
    </lineage>
</organism>
<evidence type="ECO:0000256" key="12">
    <source>
        <dbReference type="ARBA" id="ARBA00023180"/>
    </source>
</evidence>
<dbReference type="InterPro" id="IPR013112">
    <property type="entry name" value="FAD-bd_8"/>
</dbReference>
<protein>
    <recommendedName>
        <fullName evidence="3">ferric-chelate reductase (NADPH)</fullName>
        <ecNumber evidence="3">1.16.1.9</ecNumber>
    </recommendedName>
</protein>
<keyword evidence="5" id="KW-1003">Cell membrane</keyword>
<keyword evidence="4" id="KW-0813">Transport</keyword>
<evidence type="ECO:0000256" key="10">
    <source>
        <dbReference type="ARBA" id="ARBA00023065"/>
    </source>
</evidence>
<dbReference type="Pfam" id="PF08030">
    <property type="entry name" value="NAD_binding_6"/>
    <property type="match status" value="1"/>
</dbReference>
<keyword evidence="7" id="KW-0249">Electron transport</keyword>
<name>A0ABR3J256_9AGAR</name>
<evidence type="ECO:0000256" key="14">
    <source>
        <dbReference type="SAM" id="MobiDB-lite"/>
    </source>
</evidence>
<feature type="transmembrane region" description="Helical" evidence="15">
    <location>
        <begin position="117"/>
        <end position="136"/>
    </location>
</feature>
<dbReference type="Pfam" id="PF08022">
    <property type="entry name" value="FAD_binding_8"/>
    <property type="match status" value="1"/>
</dbReference>
<dbReference type="EC" id="1.16.1.9" evidence="3"/>
<dbReference type="SUPFAM" id="SSF63380">
    <property type="entry name" value="Riboflavin synthase domain-like"/>
    <property type="match status" value="1"/>
</dbReference>
<evidence type="ECO:0000256" key="13">
    <source>
        <dbReference type="ARBA" id="ARBA00048483"/>
    </source>
</evidence>
<feature type="domain" description="FAD-binding FR-type" evidence="16">
    <location>
        <begin position="301"/>
        <end position="409"/>
    </location>
</feature>